<protein>
    <submittedName>
        <fullName evidence="3">Putative malonyl-CoA decarboxylase</fullName>
    </submittedName>
</protein>
<dbReference type="Pfam" id="PF17408">
    <property type="entry name" value="MCD_N"/>
    <property type="match status" value="1"/>
</dbReference>
<dbReference type="Gene3D" id="3.40.630.150">
    <property type="entry name" value="Malonyl-CoA decarboxylase, catalytic domain"/>
    <property type="match status" value="1"/>
</dbReference>
<reference evidence="3" key="1">
    <citation type="submission" date="2013-06" db="EMBL/GenBank/DDBJ databases">
        <title>Upstream open reading frames and Kozak regions of a set of assembled transcriptome sequences from the spider Cupiennius salei.</title>
        <authorList>
            <person name="French A.S."/>
            <person name="Li A.W."/>
            <person name="Meisner S."/>
            <person name="Torkkeli P.H."/>
        </authorList>
    </citation>
    <scope>NUCLEOTIDE SEQUENCE</scope>
    <source>
        <tissue evidence="3">Leg hypodermis</tissue>
    </source>
</reference>
<dbReference type="InterPro" id="IPR042303">
    <property type="entry name" value="Malonyl_CoA_deC_C_sf"/>
</dbReference>
<organism evidence="3">
    <name type="scientific">Cupiennius salei</name>
    <name type="common">American wandering spider</name>
    <dbReference type="NCBI Taxonomy" id="6928"/>
    <lineage>
        <taxon>Eukaryota</taxon>
        <taxon>Metazoa</taxon>
        <taxon>Ecdysozoa</taxon>
        <taxon>Arthropoda</taxon>
        <taxon>Chelicerata</taxon>
        <taxon>Arachnida</taxon>
        <taxon>Araneae</taxon>
        <taxon>Araneomorphae</taxon>
        <taxon>Entelegynae</taxon>
        <taxon>Lycosoidea</taxon>
        <taxon>Ctenidae</taxon>
        <taxon>Cupiennius</taxon>
    </lineage>
</organism>
<dbReference type="PANTHER" id="PTHR28641">
    <property type="match status" value="1"/>
</dbReference>
<evidence type="ECO:0000259" key="1">
    <source>
        <dbReference type="Pfam" id="PF05292"/>
    </source>
</evidence>
<dbReference type="GO" id="GO:0005759">
    <property type="term" value="C:mitochondrial matrix"/>
    <property type="evidence" value="ECO:0007669"/>
    <property type="project" value="TreeGrafter"/>
</dbReference>
<dbReference type="Pfam" id="PF05292">
    <property type="entry name" value="MCD"/>
    <property type="match status" value="1"/>
</dbReference>
<dbReference type="InterPro" id="IPR038351">
    <property type="entry name" value="MCD_N_sf"/>
</dbReference>
<evidence type="ECO:0000259" key="2">
    <source>
        <dbReference type="Pfam" id="PF17408"/>
    </source>
</evidence>
<dbReference type="GO" id="GO:0005782">
    <property type="term" value="C:peroxisomal matrix"/>
    <property type="evidence" value="ECO:0007669"/>
    <property type="project" value="TreeGrafter"/>
</dbReference>
<dbReference type="GO" id="GO:0006085">
    <property type="term" value="P:acetyl-CoA biosynthetic process"/>
    <property type="evidence" value="ECO:0007669"/>
    <property type="project" value="TreeGrafter"/>
</dbReference>
<dbReference type="FunFam" id="3.40.630.150:FF:000001">
    <property type="entry name" value="Malonyl-CoA decarboxylase, mitochondrial"/>
    <property type="match status" value="1"/>
</dbReference>
<sequence length="493" mass="56801">MLFRIAINKGQYFRFKIISQVVKNMSSGPKHVKYPLDVIIQPNDTPAVEVKTYEFCKQYTHLTTDERIKILKELALKYDFDKDTARKAASSYISLQDKSIGAQLKAAERLKSSLNPSYANAFSRIRKLDGGVKFLVDLRADLLNILPTSDYNDETTYYLKSLNNYLKEILSFSFNVGFLKLERITWDSSCYMLEKISEYEAVHPVRNWTDIKQRVGPYRRCYVFTHSSMPKEPIVVLHTALTEDISSSISSIVRQQKLHSEWESSKIVESLNENPAKIQAAIFYSITSTQKGLHGIELGNQLIKKVVREVLAEFPHISKLSSLSPIPGFKEWFLLELRKVTNGNSVISALFSEKERLFLKEIFSCYETNDMWNNLSSIIASNRWIKDDNLKEILKNPLMKVCAHYLYNEKRRSNALNSVAHFHLRNGAVLWRINWAADTSPRGLDNSCGMMVNYRYYISETEENSRNYMENYFITASDAVKTLLAPVFNKSSL</sequence>
<proteinExistence type="evidence at transcript level"/>
<dbReference type="InterPro" id="IPR035372">
    <property type="entry name" value="MCD_N"/>
</dbReference>
<dbReference type="EMBL" id="GAKT01000145">
    <property type="protein sequence ID" value="JAA92917.1"/>
    <property type="molecule type" value="mRNA"/>
</dbReference>
<dbReference type="GO" id="GO:0006633">
    <property type="term" value="P:fatty acid biosynthetic process"/>
    <property type="evidence" value="ECO:0007669"/>
    <property type="project" value="InterPro"/>
</dbReference>
<dbReference type="GO" id="GO:2001294">
    <property type="term" value="P:malonyl-CoA catabolic process"/>
    <property type="evidence" value="ECO:0007669"/>
    <property type="project" value="TreeGrafter"/>
</dbReference>
<dbReference type="AlphaFoldDB" id="T1E1M5"/>
<dbReference type="PANTHER" id="PTHR28641:SF1">
    <property type="entry name" value="MALONYL-COA DECARBOXYLASE, MITOCHONDRIAL"/>
    <property type="match status" value="1"/>
</dbReference>
<dbReference type="GO" id="GO:0050080">
    <property type="term" value="F:malonyl-CoA decarboxylase activity"/>
    <property type="evidence" value="ECO:0007669"/>
    <property type="project" value="InterPro"/>
</dbReference>
<dbReference type="Gene3D" id="1.20.140.90">
    <property type="entry name" value="Malonyl-CoA decarboxylase, oligemerization domain"/>
    <property type="match status" value="1"/>
</dbReference>
<name>T1E1M5_CUPSA</name>
<feature type="domain" description="Malonyl-CoA decarboxylase N-terminal" evidence="2">
    <location>
        <begin position="80"/>
        <end position="172"/>
    </location>
</feature>
<accession>T1E1M5</accession>
<evidence type="ECO:0000313" key="3">
    <source>
        <dbReference type="EMBL" id="JAA92917.1"/>
    </source>
</evidence>
<feature type="domain" description="Malonyl-CoA decarboxylase C-terminal" evidence="1">
    <location>
        <begin position="177"/>
        <end position="456"/>
    </location>
</feature>
<dbReference type="InterPro" id="IPR038917">
    <property type="entry name" value="Malonyl_CoA_deC"/>
</dbReference>
<dbReference type="InterPro" id="IPR007956">
    <property type="entry name" value="Malonyl_CoA_deC_C"/>
</dbReference>